<accession>A0A398CM13</accession>
<feature type="transmembrane region" description="Helical" evidence="7">
    <location>
        <begin position="7"/>
        <end position="28"/>
    </location>
</feature>
<feature type="transmembrane region" description="Helical" evidence="7">
    <location>
        <begin position="330"/>
        <end position="351"/>
    </location>
</feature>
<name>A0A398CM13_9BACL</name>
<dbReference type="GO" id="GO:0022857">
    <property type="term" value="F:transmembrane transporter activity"/>
    <property type="evidence" value="ECO:0007669"/>
    <property type="project" value="InterPro"/>
</dbReference>
<comment type="subcellular location">
    <subcellularLocation>
        <location evidence="1">Cell membrane</location>
        <topology evidence="1">Multi-pass membrane protein</topology>
    </subcellularLocation>
</comment>
<feature type="transmembrane region" description="Helical" evidence="7">
    <location>
        <begin position="40"/>
        <end position="60"/>
    </location>
</feature>
<evidence type="ECO:0000256" key="6">
    <source>
        <dbReference type="ARBA" id="ARBA00023136"/>
    </source>
</evidence>
<gene>
    <name evidence="9" type="ORF">D3H35_07300</name>
</gene>
<dbReference type="AlphaFoldDB" id="A0A398CM13"/>
<feature type="domain" description="Major facilitator superfamily (MFS) profile" evidence="8">
    <location>
        <begin position="6"/>
        <end position="390"/>
    </location>
</feature>
<dbReference type="InterPro" id="IPR011701">
    <property type="entry name" value="MFS"/>
</dbReference>
<reference evidence="9 10" key="1">
    <citation type="submission" date="2018-09" db="EMBL/GenBank/DDBJ databases">
        <title>Cohnella cavernae sp. nov., isolated from a karst cave.</title>
        <authorList>
            <person name="Zhu H."/>
        </authorList>
    </citation>
    <scope>NUCLEOTIDE SEQUENCE [LARGE SCALE GENOMIC DNA]</scope>
    <source>
        <strain evidence="9 10">K2E09-144</strain>
    </source>
</reference>
<keyword evidence="6 7" id="KW-0472">Membrane</keyword>
<feature type="transmembrane region" description="Helical" evidence="7">
    <location>
        <begin position="357"/>
        <end position="380"/>
    </location>
</feature>
<dbReference type="Pfam" id="PF07690">
    <property type="entry name" value="MFS_1"/>
    <property type="match status" value="1"/>
</dbReference>
<feature type="transmembrane region" description="Helical" evidence="7">
    <location>
        <begin position="72"/>
        <end position="94"/>
    </location>
</feature>
<evidence type="ECO:0000313" key="10">
    <source>
        <dbReference type="Proteomes" id="UP000266340"/>
    </source>
</evidence>
<evidence type="ECO:0000256" key="2">
    <source>
        <dbReference type="ARBA" id="ARBA00022448"/>
    </source>
</evidence>
<feature type="transmembrane region" description="Helical" evidence="7">
    <location>
        <begin position="239"/>
        <end position="257"/>
    </location>
</feature>
<keyword evidence="10" id="KW-1185">Reference proteome</keyword>
<proteinExistence type="predicted"/>
<dbReference type="RefSeq" id="WP_119148426.1">
    <property type="nucleotide sequence ID" value="NZ_JBHSOV010000042.1"/>
</dbReference>
<dbReference type="Proteomes" id="UP000266340">
    <property type="component" value="Unassembled WGS sequence"/>
</dbReference>
<organism evidence="9 10">
    <name type="scientific">Cohnella faecalis</name>
    <dbReference type="NCBI Taxonomy" id="2315694"/>
    <lineage>
        <taxon>Bacteria</taxon>
        <taxon>Bacillati</taxon>
        <taxon>Bacillota</taxon>
        <taxon>Bacilli</taxon>
        <taxon>Bacillales</taxon>
        <taxon>Paenibacillaceae</taxon>
        <taxon>Cohnella</taxon>
    </lineage>
</organism>
<evidence type="ECO:0000256" key="1">
    <source>
        <dbReference type="ARBA" id="ARBA00004651"/>
    </source>
</evidence>
<dbReference type="PROSITE" id="PS50850">
    <property type="entry name" value="MFS"/>
    <property type="match status" value="1"/>
</dbReference>
<dbReference type="InterPro" id="IPR020846">
    <property type="entry name" value="MFS_dom"/>
</dbReference>
<dbReference type="SUPFAM" id="SSF103473">
    <property type="entry name" value="MFS general substrate transporter"/>
    <property type="match status" value="1"/>
</dbReference>
<evidence type="ECO:0000256" key="7">
    <source>
        <dbReference type="SAM" id="Phobius"/>
    </source>
</evidence>
<feature type="transmembrane region" description="Helical" evidence="7">
    <location>
        <begin position="130"/>
        <end position="148"/>
    </location>
</feature>
<keyword evidence="3" id="KW-1003">Cell membrane</keyword>
<sequence length="398" mass="41397">MPDSWKIYLLAVVSFLVGTSENIIAGILDMVAGDVGVSVAAAGQLITVFSIAYAFGTPILMAVTARMERRKLMLAALGVFFVGNLLAFAASGFIPLMGSRIVLALGTGVFVVVALMVTSKLAAPGKQGSAIATVVMGFSTSLIVGVPLGRVIAAAYDWKLIFAGIGALSLLAMLAIYRTIPRAEGEEPVPIRRQLELLKQPKIAIALSVTFFWIAGYSVAYTYISPFLLTITGLDERGVSIGLFAFGIASLIGSKVGGFGTDRWGIPRTLIGGMLVHALSLLLLSAFSHSAVIVFPLLMLWAFSAWSSGPTQQYNLMTIAPEASGIMLSLNASVLQLAMAAGAGVGGVIVNGVSLSAITWLGAAGVAVAATAAAKSFGLLPIRFRKLKKDVLEANAEA</sequence>
<dbReference type="PANTHER" id="PTHR43124:SF10">
    <property type="entry name" value="PURINE EFFLUX PUMP PBUE"/>
    <property type="match status" value="1"/>
</dbReference>
<comment type="caution">
    <text evidence="9">The sequence shown here is derived from an EMBL/GenBank/DDBJ whole genome shotgun (WGS) entry which is preliminary data.</text>
</comment>
<evidence type="ECO:0000256" key="5">
    <source>
        <dbReference type="ARBA" id="ARBA00022989"/>
    </source>
</evidence>
<dbReference type="CDD" id="cd17324">
    <property type="entry name" value="MFS_NepI_like"/>
    <property type="match status" value="1"/>
</dbReference>
<dbReference type="GO" id="GO:0005886">
    <property type="term" value="C:plasma membrane"/>
    <property type="evidence" value="ECO:0007669"/>
    <property type="project" value="UniProtKB-SubCell"/>
</dbReference>
<keyword evidence="5 7" id="KW-1133">Transmembrane helix</keyword>
<keyword evidence="2" id="KW-0813">Transport</keyword>
<feature type="transmembrane region" description="Helical" evidence="7">
    <location>
        <begin position="160"/>
        <end position="180"/>
    </location>
</feature>
<evidence type="ECO:0000259" key="8">
    <source>
        <dbReference type="PROSITE" id="PS50850"/>
    </source>
</evidence>
<evidence type="ECO:0000313" key="9">
    <source>
        <dbReference type="EMBL" id="RIE04386.1"/>
    </source>
</evidence>
<dbReference type="PANTHER" id="PTHR43124">
    <property type="entry name" value="PURINE EFFLUX PUMP PBUE"/>
    <property type="match status" value="1"/>
</dbReference>
<keyword evidence="4 7" id="KW-0812">Transmembrane</keyword>
<dbReference type="InterPro" id="IPR036259">
    <property type="entry name" value="MFS_trans_sf"/>
</dbReference>
<dbReference type="InterPro" id="IPR050189">
    <property type="entry name" value="MFS_Efflux_Transporters"/>
</dbReference>
<dbReference type="Gene3D" id="1.20.1250.20">
    <property type="entry name" value="MFS general substrate transporter like domains"/>
    <property type="match status" value="1"/>
</dbReference>
<evidence type="ECO:0000256" key="4">
    <source>
        <dbReference type="ARBA" id="ARBA00022692"/>
    </source>
</evidence>
<feature type="transmembrane region" description="Helical" evidence="7">
    <location>
        <begin position="201"/>
        <end position="224"/>
    </location>
</feature>
<protein>
    <submittedName>
        <fullName evidence="9">MFS transporter</fullName>
    </submittedName>
</protein>
<dbReference type="EMBL" id="QXJM01000027">
    <property type="protein sequence ID" value="RIE04386.1"/>
    <property type="molecule type" value="Genomic_DNA"/>
</dbReference>
<feature type="transmembrane region" description="Helical" evidence="7">
    <location>
        <begin position="100"/>
        <end position="118"/>
    </location>
</feature>
<dbReference type="OrthoDB" id="337363at2"/>
<evidence type="ECO:0000256" key="3">
    <source>
        <dbReference type="ARBA" id="ARBA00022475"/>
    </source>
</evidence>